<gene>
    <name evidence="2" type="primary">46</name>
    <name evidence="2" type="ORF">PBI_TOAST_46</name>
</gene>
<proteinExistence type="predicted"/>
<keyword evidence="1" id="KW-0812">Transmembrane</keyword>
<evidence type="ECO:0000313" key="2">
    <source>
        <dbReference type="EMBL" id="QFG08106.1"/>
    </source>
</evidence>
<keyword evidence="1" id="KW-0472">Membrane</keyword>
<reference evidence="2 3" key="1">
    <citation type="submission" date="2019-07" db="EMBL/GenBank/DDBJ databases">
        <authorList>
            <person name="Stoner T.H."/>
            <person name="Garlena R.A."/>
            <person name="Russell D.A."/>
            <person name="Pope W.H."/>
            <person name="Jacobs-Sera D."/>
            <person name="Hatfull G.F."/>
        </authorList>
    </citation>
    <scope>NUCLEOTIDE SEQUENCE [LARGE SCALE GENOMIC DNA]</scope>
</reference>
<accession>A0A5J6TB34</accession>
<evidence type="ECO:0000313" key="3">
    <source>
        <dbReference type="Proteomes" id="UP000326855"/>
    </source>
</evidence>
<protein>
    <submittedName>
        <fullName evidence="2">Uncharacterized protein</fullName>
    </submittedName>
</protein>
<dbReference type="GeneID" id="62974348"/>
<dbReference type="Proteomes" id="UP000326855">
    <property type="component" value="Segment"/>
</dbReference>
<dbReference type="RefSeq" id="YP_010001183.1">
    <property type="nucleotide sequence ID" value="NC_053173.1"/>
</dbReference>
<evidence type="ECO:0000256" key="1">
    <source>
        <dbReference type="SAM" id="Phobius"/>
    </source>
</evidence>
<organism evidence="2 3">
    <name type="scientific">Gordonia phage Toast</name>
    <dbReference type="NCBI Taxonomy" id="2599852"/>
    <lineage>
        <taxon>Viruses</taxon>
        <taxon>Duplodnaviria</taxon>
        <taxon>Heunggongvirae</taxon>
        <taxon>Uroviricota</taxon>
        <taxon>Caudoviricetes</taxon>
        <taxon>Fairfaxidumvirus</taxon>
        <taxon>Fairfaxidumvirus toast</taxon>
    </lineage>
</organism>
<dbReference type="KEGG" id="vg:62974348"/>
<name>A0A5J6TB34_9CAUD</name>
<keyword evidence="3" id="KW-1185">Reference proteome</keyword>
<dbReference type="EMBL" id="MN234161">
    <property type="protein sequence ID" value="QFG08106.1"/>
    <property type="molecule type" value="Genomic_DNA"/>
</dbReference>
<feature type="transmembrane region" description="Helical" evidence="1">
    <location>
        <begin position="25"/>
        <end position="48"/>
    </location>
</feature>
<sequence length="75" mass="8321">MFIARGRPGDGLPTLRRDQPMFIEFVFRNAGFCFVLACCIGAGGYTLYDLSRGAFARDDIDALTVRKGEIVEVDQ</sequence>
<keyword evidence="1" id="KW-1133">Transmembrane helix</keyword>